<accession>A0ABV1QJD6</accession>
<dbReference type="EMBL" id="JBELQE010000040">
    <property type="protein sequence ID" value="MER2249510.1"/>
    <property type="molecule type" value="Genomic_DNA"/>
</dbReference>
<gene>
    <name evidence="2" type="ORF">ABS772_06225</name>
</gene>
<feature type="region of interest" description="Disordered" evidence="1">
    <location>
        <begin position="67"/>
        <end position="112"/>
    </location>
</feature>
<dbReference type="RefSeq" id="WP_350393007.1">
    <property type="nucleotide sequence ID" value="NZ_JBELQE010000040.1"/>
</dbReference>
<evidence type="ECO:0000313" key="2">
    <source>
        <dbReference type="EMBL" id="MER2249510.1"/>
    </source>
</evidence>
<sequence>MADPKPAAFVSQAEFARRRGVSKKTVTEWKQRGLLTMTEAGLVDVEASEWNLDQRPATYRGGVAHRPVRAIPRDEEPVGRPTRPAAAPRPAPPAPEPVNDEVGADPVEFDPDNPNLPLNLAAQRKENFLGLLRKQEHAVKQGALVDRAAAEAAFFDEARAMRDAWIAWPARVAIEMADALKIDARELTQVLSDYVNKHLAELGEPSDLDLSRHQQS</sequence>
<protein>
    <submittedName>
        <fullName evidence="2">Uncharacterized protein</fullName>
    </submittedName>
</protein>
<proteinExistence type="predicted"/>
<feature type="compositionally biased region" description="Acidic residues" evidence="1">
    <location>
        <begin position="98"/>
        <end position="111"/>
    </location>
</feature>
<organism evidence="2 3">
    <name type="scientific">Methylorubrum podarium</name>
    <dbReference type="NCBI Taxonomy" id="200476"/>
    <lineage>
        <taxon>Bacteria</taxon>
        <taxon>Pseudomonadati</taxon>
        <taxon>Pseudomonadota</taxon>
        <taxon>Alphaproteobacteria</taxon>
        <taxon>Hyphomicrobiales</taxon>
        <taxon>Methylobacteriaceae</taxon>
        <taxon>Methylorubrum</taxon>
    </lineage>
</organism>
<comment type="caution">
    <text evidence="2">The sequence shown here is derived from an EMBL/GenBank/DDBJ whole genome shotgun (WGS) entry which is preliminary data.</text>
</comment>
<evidence type="ECO:0000256" key="1">
    <source>
        <dbReference type="SAM" id="MobiDB-lite"/>
    </source>
</evidence>
<name>A0ABV1QJD6_9HYPH</name>
<feature type="compositionally biased region" description="Pro residues" evidence="1">
    <location>
        <begin position="87"/>
        <end position="96"/>
    </location>
</feature>
<keyword evidence="3" id="KW-1185">Reference proteome</keyword>
<reference evidence="2 3" key="1">
    <citation type="submission" date="2024-06" db="EMBL/GenBank/DDBJ databases">
        <authorList>
            <person name="Campbell A.G."/>
        </authorList>
    </citation>
    <scope>NUCLEOTIDE SEQUENCE [LARGE SCALE GENOMIC DNA]</scope>
    <source>
        <strain evidence="2 3">EM12</strain>
    </source>
</reference>
<dbReference type="Proteomes" id="UP001480955">
    <property type="component" value="Unassembled WGS sequence"/>
</dbReference>
<evidence type="ECO:0000313" key="3">
    <source>
        <dbReference type="Proteomes" id="UP001480955"/>
    </source>
</evidence>